<dbReference type="InterPro" id="IPR015943">
    <property type="entry name" value="WD40/YVTN_repeat-like_dom_sf"/>
</dbReference>
<dbReference type="Pfam" id="PF00034">
    <property type="entry name" value="Cytochrom_C"/>
    <property type="match status" value="1"/>
</dbReference>
<evidence type="ECO:0000259" key="9">
    <source>
        <dbReference type="PROSITE" id="PS51007"/>
    </source>
</evidence>
<keyword evidence="6" id="KW-0249">Electron transport</keyword>
<gene>
    <name evidence="10" type="ORF">ACFQ3C_00190</name>
</gene>
<dbReference type="InterPro" id="IPR002327">
    <property type="entry name" value="Cyt_c_1A/1B"/>
</dbReference>
<evidence type="ECO:0000256" key="5">
    <source>
        <dbReference type="ARBA" id="ARBA00022737"/>
    </source>
</evidence>
<keyword evidence="5" id="KW-0677">Repeat</keyword>
<proteinExistence type="predicted"/>
<dbReference type="InterPro" id="IPR001680">
    <property type="entry name" value="WD40_rpt"/>
</dbReference>
<keyword evidence="7 8" id="KW-0408">Iron</keyword>
<keyword evidence="1" id="KW-0813">Transport</keyword>
<evidence type="ECO:0000313" key="11">
    <source>
        <dbReference type="Proteomes" id="UP001597151"/>
    </source>
</evidence>
<dbReference type="PRINTS" id="PR00604">
    <property type="entry name" value="CYTCHRMECIAB"/>
</dbReference>
<name>A0ABW3TBS6_9RHOB</name>
<evidence type="ECO:0000256" key="3">
    <source>
        <dbReference type="ARBA" id="ARBA00022617"/>
    </source>
</evidence>
<dbReference type="SUPFAM" id="SSF46626">
    <property type="entry name" value="Cytochrome c"/>
    <property type="match status" value="1"/>
</dbReference>
<organism evidence="10 11">
    <name type="scientific">Seohaeicola saemankumensis</name>
    <dbReference type="NCBI Taxonomy" id="481181"/>
    <lineage>
        <taxon>Bacteria</taxon>
        <taxon>Pseudomonadati</taxon>
        <taxon>Pseudomonadota</taxon>
        <taxon>Alphaproteobacteria</taxon>
        <taxon>Rhodobacterales</taxon>
        <taxon>Roseobacteraceae</taxon>
        <taxon>Seohaeicola</taxon>
    </lineage>
</organism>
<feature type="domain" description="Cytochrome c" evidence="9">
    <location>
        <begin position="286"/>
        <end position="387"/>
    </location>
</feature>
<evidence type="ECO:0000256" key="6">
    <source>
        <dbReference type="ARBA" id="ARBA00022982"/>
    </source>
</evidence>
<evidence type="ECO:0000256" key="2">
    <source>
        <dbReference type="ARBA" id="ARBA00022574"/>
    </source>
</evidence>
<evidence type="ECO:0000256" key="1">
    <source>
        <dbReference type="ARBA" id="ARBA00022448"/>
    </source>
</evidence>
<dbReference type="InterPro" id="IPR036909">
    <property type="entry name" value="Cyt_c-like_dom_sf"/>
</dbReference>
<dbReference type="InterPro" id="IPR009056">
    <property type="entry name" value="Cyt_c-like_dom"/>
</dbReference>
<evidence type="ECO:0000256" key="4">
    <source>
        <dbReference type="ARBA" id="ARBA00022723"/>
    </source>
</evidence>
<comment type="caution">
    <text evidence="10">The sequence shown here is derived from an EMBL/GenBank/DDBJ whole genome shotgun (WGS) entry which is preliminary data.</text>
</comment>
<dbReference type="RefSeq" id="WP_380788008.1">
    <property type="nucleotide sequence ID" value="NZ_JBHTKR010000001.1"/>
</dbReference>
<dbReference type="InterPro" id="IPR036322">
    <property type="entry name" value="WD40_repeat_dom_sf"/>
</dbReference>
<dbReference type="EMBL" id="JBHTKR010000001">
    <property type="protein sequence ID" value="MFD1193085.1"/>
    <property type="molecule type" value="Genomic_DNA"/>
</dbReference>
<evidence type="ECO:0000313" key="10">
    <source>
        <dbReference type="EMBL" id="MFD1193085.1"/>
    </source>
</evidence>
<dbReference type="SMART" id="SM00320">
    <property type="entry name" value="WD40"/>
    <property type="match status" value="6"/>
</dbReference>
<dbReference type="PANTHER" id="PTHR22847:SF637">
    <property type="entry name" value="WD REPEAT DOMAIN 5B"/>
    <property type="match status" value="1"/>
</dbReference>
<keyword evidence="3 8" id="KW-0349">Heme</keyword>
<keyword evidence="4 8" id="KW-0479">Metal-binding</keyword>
<evidence type="ECO:0000256" key="8">
    <source>
        <dbReference type="PROSITE-ProRule" id="PRU00433"/>
    </source>
</evidence>
<dbReference type="Pfam" id="PF00400">
    <property type="entry name" value="WD40"/>
    <property type="match status" value="2"/>
</dbReference>
<dbReference type="SUPFAM" id="SSF50978">
    <property type="entry name" value="WD40 repeat-like"/>
    <property type="match status" value="1"/>
</dbReference>
<dbReference type="Proteomes" id="UP001597151">
    <property type="component" value="Unassembled WGS sequence"/>
</dbReference>
<sequence length="388" mass="40557">MFGQDLRGHGGPVRALAADTQGQVFSGSFDRRAIVWNGAVAARISGYHEGAVTAVLPLPDGRYATGGQDGRVMIWGEGPQPLYSETWHPLPVGALAVLGAGVASAGWEGRIALWSGAGMPRMIDAHQGQITGLVAYQDGLASVGADLSLRIWRATGEMIAQVDLPGPPSALTTDGTRFFLASPDGTLRIVDQSGTILEVAVSERPLLSVAFGEGRVAVGGTTGDAWLVDPGTLTVAPAIATGQGPVWALAITDGVLLTGGNDGLIRRWSLDGTALGEGGGASDPTLINPRGAQVFRACAVCHTLTPDDGARAGPTLHGIFGRRIASLPGYSYSEALKDLDIIWTAQTISELFEHGPHAYTPGSRMPDQRVPSEEDRRALIQFLENATR</sequence>
<dbReference type="Gene3D" id="2.130.10.10">
    <property type="entry name" value="YVTN repeat-like/Quinoprotein amine dehydrogenase"/>
    <property type="match status" value="2"/>
</dbReference>
<keyword evidence="2" id="KW-0853">WD repeat</keyword>
<keyword evidence="11" id="KW-1185">Reference proteome</keyword>
<dbReference type="PANTHER" id="PTHR22847">
    <property type="entry name" value="WD40 REPEAT PROTEIN"/>
    <property type="match status" value="1"/>
</dbReference>
<protein>
    <submittedName>
        <fullName evidence="10">C-type cytochrome</fullName>
    </submittedName>
</protein>
<reference evidence="11" key="1">
    <citation type="journal article" date="2019" name="Int. J. Syst. Evol. Microbiol.">
        <title>The Global Catalogue of Microorganisms (GCM) 10K type strain sequencing project: providing services to taxonomists for standard genome sequencing and annotation.</title>
        <authorList>
            <consortium name="The Broad Institute Genomics Platform"/>
            <consortium name="The Broad Institute Genome Sequencing Center for Infectious Disease"/>
            <person name="Wu L."/>
            <person name="Ma J."/>
        </authorList>
    </citation>
    <scope>NUCLEOTIDE SEQUENCE [LARGE SCALE GENOMIC DNA]</scope>
    <source>
        <strain evidence="11">CCUG 55328</strain>
    </source>
</reference>
<dbReference type="PROSITE" id="PS51007">
    <property type="entry name" value="CYTC"/>
    <property type="match status" value="1"/>
</dbReference>
<dbReference type="Gene3D" id="1.10.760.10">
    <property type="entry name" value="Cytochrome c-like domain"/>
    <property type="match status" value="1"/>
</dbReference>
<evidence type="ECO:0000256" key="7">
    <source>
        <dbReference type="ARBA" id="ARBA00023004"/>
    </source>
</evidence>
<accession>A0ABW3TBS6</accession>